<feature type="compositionally biased region" description="Polar residues" evidence="1">
    <location>
        <begin position="56"/>
        <end position="69"/>
    </location>
</feature>
<proteinExistence type="predicted"/>
<comment type="caution">
    <text evidence="2">The sequence shown here is derived from an EMBL/GenBank/DDBJ whole genome shotgun (WGS) entry which is preliminary data.</text>
</comment>
<dbReference type="EMBL" id="QRAN01000021">
    <property type="protein sequence ID" value="RLQ20674.1"/>
    <property type="molecule type" value="Genomic_DNA"/>
</dbReference>
<dbReference type="AlphaFoldDB" id="A0A3L7DTH2"/>
<name>A0A3L7DTH2_9GAMM</name>
<accession>A0A3L7DTH2</accession>
<dbReference type="Proteomes" id="UP000265509">
    <property type="component" value="Unassembled WGS sequence"/>
</dbReference>
<evidence type="ECO:0000313" key="2">
    <source>
        <dbReference type="EMBL" id="RLQ20674.1"/>
    </source>
</evidence>
<protein>
    <submittedName>
        <fullName evidence="2">Uncharacterized protein</fullName>
    </submittedName>
</protein>
<dbReference type="RefSeq" id="WP_117956650.1">
    <property type="nucleotide sequence ID" value="NZ_QRAN01000021.1"/>
</dbReference>
<reference evidence="2 3" key="1">
    <citation type="submission" date="2018-07" db="EMBL/GenBank/DDBJ databases">
        <title>Halioglobus sp. genome submission.</title>
        <authorList>
            <person name="Ye M.-Q."/>
            <person name="Du Z.-J."/>
        </authorList>
    </citation>
    <scope>NUCLEOTIDE SEQUENCE [LARGE SCALE GENOMIC DNA]</scope>
    <source>
        <strain evidence="2 3">U0301</strain>
    </source>
</reference>
<organism evidence="2 3">
    <name type="scientific">Seongchinamella sediminis</name>
    <dbReference type="NCBI Taxonomy" id="2283635"/>
    <lineage>
        <taxon>Bacteria</taxon>
        <taxon>Pseudomonadati</taxon>
        <taxon>Pseudomonadota</taxon>
        <taxon>Gammaproteobacteria</taxon>
        <taxon>Cellvibrionales</taxon>
        <taxon>Halieaceae</taxon>
        <taxon>Seongchinamella</taxon>
    </lineage>
</organism>
<sequence length="120" mass="12091">MGTLVIDVTNNGTSATYAKVSGPGSVGADGEINFQGQGAGQQSITWNLASGTFSSPPITMTDANGNSLPNGGAGAEFSWPETGGGASLTITDQDDSGGAQYNYCLKTSAGDLDPKIINRQ</sequence>
<keyword evidence="3" id="KW-1185">Reference proteome</keyword>
<feature type="region of interest" description="Disordered" evidence="1">
    <location>
        <begin position="56"/>
        <end position="92"/>
    </location>
</feature>
<evidence type="ECO:0000256" key="1">
    <source>
        <dbReference type="SAM" id="MobiDB-lite"/>
    </source>
</evidence>
<dbReference type="OrthoDB" id="9829973at2"/>
<evidence type="ECO:0000313" key="3">
    <source>
        <dbReference type="Proteomes" id="UP000265509"/>
    </source>
</evidence>
<gene>
    <name evidence="2" type="ORF">DWB85_16220</name>
</gene>